<dbReference type="Proteomes" id="UP000789901">
    <property type="component" value="Unassembled WGS sequence"/>
</dbReference>
<comment type="caution">
    <text evidence="1">The sequence shown here is derived from an EMBL/GenBank/DDBJ whole genome shotgun (WGS) entry which is preliminary data.</text>
</comment>
<dbReference type="EMBL" id="CAJVQB010171306">
    <property type="protein sequence ID" value="CAG8857467.1"/>
    <property type="molecule type" value="Genomic_DNA"/>
</dbReference>
<evidence type="ECO:0000313" key="1">
    <source>
        <dbReference type="EMBL" id="CAG8857467.1"/>
    </source>
</evidence>
<sequence length="113" mass="12927">YLEIELLKKQKLSKVLELVLQKSLVRNMESNEQEFFFYTDGSLQLQKENQIGSLTKMGLGWLQLKLAAIWLVVLLAPSSTKLTIYSNSMVAINVVISINRSLAFSQFIKLENF</sequence>
<gene>
    <name evidence="1" type="ORF">GMARGA_LOCUS46286</name>
</gene>
<proteinExistence type="predicted"/>
<keyword evidence="2" id="KW-1185">Reference proteome</keyword>
<evidence type="ECO:0000313" key="2">
    <source>
        <dbReference type="Proteomes" id="UP000789901"/>
    </source>
</evidence>
<feature type="non-terminal residue" evidence="1">
    <location>
        <position position="113"/>
    </location>
</feature>
<accession>A0ABN7XQX5</accession>
<feature type="non-terminal residue" evidence="1">
    <location>
        <position position="1"/>
    </location>
</feature>
<organism evidence="1 2">
    <name type="scientific">Gigaspora margarita</name>
    <dbReference type="NCBI Taxonomy" id="4874"/>
    <lineage>
        <taxon>Eukaryota</taxon>
        <taxon>Fungi</taxon>
        <taxon>Fungi incertae sedis</taxon>
        <taxon>Mucoromycota</taxon>
        <taxon>Glomeromycotina</taxon>
        <taxon>Glomeromycetes</taxon>
        <taxon>Diversisporales</taxon>
        <taxon>Gigasporaceae</taxon>
        <taxon>Gigaspora</taxon>
    </lineage>
</organism>
<protein>
    <submittedName>
        <fullName evidence="1">35845_t:CDS:1</fullName>
    </submittedName>
</protein>
<name>A0ABN7XQX5_GIGMA</name>
<reference evidence="1 2" key="1">
    <citation type="submission" date="2021-06" db="EMBL/GenBank/DDBJ databases">
        <authorList>
            <person name="Kallberg Y."/>
            <person name="Tangrot J."/>
            <person name="Rosling A."/>
        </authorList>
    </citation>
    <scope>NUCLEOTIDE SEQUENCE [LARGE SCALE GENOMIC DNA]</scope>
    <source>
        <strain evidence="1 2">120-4 pot B 10/14</strain>
    </source>
</reference>